<reference evidence="1" key="1">
    <citation type="submission" date="2020-11" db="EMBL/GenBank/DDBJ databases">
        <authorList>
            <person name="Qian X."/>
        </authorList>
    </citation>
    <scope>NUCLEOTIDE SEQUENCE</scope>
    <source>
        <strain evidence="1">269-2_chl</strain>
    </source>
</reference>
<organism evidence="1">
    <name type="scientific">Oedogonium capilliforme</name>
    <dbReference type="NCBI Taxonomy" id="2831087"/>
    <lineage>
        <taxon>Eukaryota</taxon>
        <taxon>Viridiplantae</taxon>
        <taxon>Chlorophyta</taxon>
        <taxon>core chlorophytes</taxon>
        <taxon>Chlorophyceae</taxon>
        <taxon>OCC clade</taxon>
        <taxon>Oedogoniales</taxon>
        <taxon>Oedogoniaceae</taxon>
        <taxon>Oedogonium</taxon>
    </lineage>
</organism>
<keyword evidence="1" id="KW-0934">Plastid</keyword>
<dbReference type="EMBL" id="MW250874">
    <property type="protein sequence ID" value="QUO99132.1"/>
    <property type="molecule type" value="Genomic_DNA"/>
</dbReference>
<dbReference type="GO" id="GO:0004519">
    <property type="term" value="F:endonuclease activity"/>
    <property type="evidence" value="ECO:0007669"/>
    <property type="project" value="UniProtKB-KW"/>
</dbReference>
<sequence length="247" mass="29321">MQFKNIKNKSDLTRFLTKERNSYTKFLLNKIHHQNKTLKNHKTQNHHIIPKHWGGPDEDWNIITLSVEDHAYAHKLLYENYKNYYDLCAAYMLQGQTLEGFDAIRKANQEKMKQLGVGFYDSEIQRELGKRPKKQRQCFSRNPYVKAALQRGFMLQDAKNNQVVIIEPSECSSLVDVIEKLMNQPHMKEERESWHQCKKKEKSYWITALTRTLTGHVCKKTGKCVFSFKGWRVLGIFIVEFDEWKFD</sequence>
<keyword evidence="1" id="KW-0255">Endonuclease</keyword>
<gene>
    <name evidence="1" type="primary">orf247</name>
</gene>
<name>A0A8E5I505_9CHLO</name>
<evidence type="ECO:0000313" key="1">
    <source>
        <dbReference type="EMBL" id="QUO99167.1"/>
    </source>
</evidence>
<geneLocation type="plastid" evidence="1"/>
<dbReference type="EMBL" id="MW250874">
    <property type="protein sequence ID" value="QUO99167.1"/>
    <property type="molecule type" value="Genomic_DNA"/>
</dbReference>
<proteinExistence type="predicted"/>
<dbReference type="AlphaFoldDB" id="A0A8E5I505"/>
<protein>
    <submittedName>
        <fullName evidence="1">Putative HNH homing endonuclease</fullName>
    </submittedName>
</protein>
<keyword evidence="1" id="KW-0540">Nuclease</keyword>
<keyword evidence="1" id="KW-0378">Hydrolase</keyword>
<accession>A0A8E5I505</accession>